<feature type="chain" id="PRO_5008905580" evidence="10">
    <location>
        <begin position="23"/>
        <end position="214"/>
    </location>
</feature>
<keyword evidence="3 10" id="KW-0732">Signal</keyword>
<keyword evidence="8" id="KW-0676">Redox-active center</keyword>
<dbReference type="PANTHER" id="PTHR46107">
    <property type="entry name" value="DUMPY: SHORTER THAN WILD-TYPE"/>
    <property type="match status" value="1"/>
</dbReference>
<organism evidence="11 12">
    <name type="scientific">Orchesella cincta</name>
    <name type="common">Springtail</name>
    <name type="synonym">Podura cincta</name>
    <dbReference type="NCBI Taxonomy" id="48709"/>
    <lineage>
        <taxon>Eukaryota</taxon>
        <taxon>Metazoa</taxon>
        <taxon>Ecdysozoa</taxon>
        <taxon>Arthropoda</taxon>
        <taxon>Hexapoda</taxon>
        <taxon>Collembola</taxon>
        <taxon>Entomobryomorpha</taxon>
        <taxon>Entomobryoidea</taxon>
        <taxon>Orchesellidae</taxon>
        <taxon>Orchesellinae</taxon>
        <taxon>Orchesella</taxon>
    </lineage>
</organism>
<feature type="signal peptide" evidence="10">
    <location>
        <begin position="1"/>
        <end position="22"/>
    </location>
</feature>
<dbReference type="InterPro" id="IPR036249">
    <property type="entry name" value="Thioredoxin-like_sf"/>
</dbReference>
<feature type="transmembrane region" description="Helical" evidence="9">
    <location>
        <begin position="179"/>
        <end position="202"/>
    </location>
</feature>
<dbReference type="EMBL" id="LJIJ01000038">
    <property type="protein sequence ID" value="ODN04655.1"/>
    <property type="molecule type" value="Genomic_DNA"/>
</dbReference>
<keyword evidence="9 11" id="KW-0812">Transmembrane</keyword>
<dbReference type="STRING" id="48709.A0A1D2NHT7"/>
<evidence type="ECO:0000256" key="1">
    <source>
        <dbReference type="ARBA" id="ARBA00004389"/>
    </source>
</evidence>
<keyword evidence="9" id="KW-0472">Membrane</keyword>
<proteinExistence type="predicted"/>
<dbReference type="AlphaFoldDB" id="A0A1D2NHT7"/>
<evidence type="ECO:0000256" key="9">
    <source>
        <dbReference type="SAM" id="Phobius"/>
    </source>
</evidence>
<dbReference type="GO" id="GO:0015036">
    <property type="term" value="F:disulfide oxidoreductase activity"/>
    <property type="evidence" value="ECO:0007669"/>
    <property type="project" value="TreeGrafter"/>
</dbReference>
<evidence type="ECO:0000256" key="8">
    <source>
        <dbReference type="ARBA" id="ARBA00023284"/>
    </source>
</evidence>
<keyword evidence="6 9" id="KW-1133">Transmembrane helix</keyword>
<keyword evidence="12" id="KW-1185">Reference proteome</keyword>
<evidence type="ECO:0000256" key="6">
    <source>
        <dbReference type="ARBA" id="ARBA00022989"/>
    </source>
</evidence>
<keyword evidence="7" id="KW-1015">Disulfide bond</keyword>
<dbReference type="SUPFAM" id="SSF52833">
    <property type="entry name" value="Thioredoxin-like"/>
    <property type="match status" value="1"/>
</dbReference>
<dbReference type="PANTHER" id="PTHR46107:SF3">
    <property type="entry name" value="THIOREDOXIN DOMAIN-CONTAINING PROTEIN"/>
    <property type="match status" value="1"/>
</dbReference>
<comment type="subcellular location">
    <subcellularLocation>
        <location evidence="1">Endoplasmic reticulum membrane</location>
        <topology evidence="1">Single-pass membrane protein</topology>
    </subcellularLocation>
</comment>
<evidence type="ECO:0000256" key="2">
    <source>
        <dbReference type="ARBA" id="ARBA00022448"/>
    </source>
</evidence>
<dbReference type="GO" id="GO:0005789">
    <property type="term" value="C:endoplasmic reticulum membrane"/>
    <property type="evidence" value="ECO:0007669"/>
    <property type="project" value="UniProtKB-SubCell"/>
</dbReference>
<comment type="caution">
    <text evidence="11">The sequence shown here is derived from an EMBL/GenBank/DDBJ whole genome shotgun (WGS) entry which is preliminary data.</text>
</comment>
<protein>
    <submittedName>
        <fullName evidence="11">Thioredoxin-related transmembrane protein 1</fullName>
    </submittedName>
</protein>
<evidence type="ECO:0000313" key="12">
    <source>
        <dbReference type="Proteomes" id="UP000094527"/>
    </source>
</evidence>
<evidence type="ECO:0000256" key="3">
    <source>
        <dbReference type="ARBA" id="ARBA00022729"/>
    </source>
</evidence>
<gene>
    <name evidence="11" type="ORF">Ocin01_02030</name>
</gene>
<dbReference type="Proteomes" id="UP000094527">
    <property type="component" value="Unassembled WGS sequence"/>
</dbReference>
<accession>A0A1D2NHT7</accession>
<evidence type="ECO:0000313" key="11">
    <source>
        <dbReference type="EMBL" id="ODN04655.1"/>
    </source>
</evidence>
<keyword evidence="5" id="KW-0249">Electron transport</keyword>
<evidence type="ECO:0000256" key="7">
    <source>
        <dbReference type="ARBA" id="ARBA00023157"/>
    </source>
</evidence>
<name>A0A1D2NHT7_ORCCI</name>
<keyword evidence="4" id="KW-0256">Endoplasmic reticulum</keyword>
<evidence type="ECO:0000256" key="10">
    <source>
        <dbReference type="SAM" id="SignalP"/>
    </source>
</evidence>
<dbReference type="OMA" id="NANMILN"/>
<evidence type="ECO:0000256" key="5">
    <source>
        <dbReference type="ARBA" id="ARBA00022982"/>
    </source>
</evidence>
<reference evidence="11 12" key="1">
    <citation type="journal article" date="2016" name="Genome Biol. Evol.">
        <title>Gene Family Evolution Reflects Adaptation to Soil Environmental Stressors in the Genome of the Collembolan Orchesella cincta.</title>
        <authorList>
            <person name="Faddeeva-Vakhrusheva A."/>
            <person name="Derks M.F."/>
            <person name="Anvar S.Y."/>
            <person name="Agamennone V."/>
            <person name="Suring W."/>
            <person name="Smit S."/>
            <person name="van Straalen N.M."/>
            <person name="Roelofs D."/>
        </authorList>
    </citation>
    <scope>NUCLEOTIDE SEQUENCE [LARGE SCALE GENOMIC DNA]</scope>
    <source>
        <tissue evidence="11">Mixed pool</tissue>
    </source>
</reference>
<dbReference type="Gene3D" id="3.40.30.10">
    <property type="entry name" value="Glutaredoxin"/>
    <property type="match status" value="1"/>
</dbReference>
<dbReference type="OrthoDB" id="2121326at2759"/>
<sequence length="214" mass="24103">MAAANWHLALFSIFIAIGVATGGDGIKVVEITDSNWGQVLSGKWLIIFTSLSPTCEICTDLQPIWERYSKWSGSLGIQVGQVDVPHNPTISGKFMVKRLLQSYYLENGTFRHFQLPLTKPDLFLYLENQSFEKVEPIPNWRSPGSPLISLIFHLLQLSEYLQASSNHIKQKFGVSSTSAYLIFGLETFVFGFLLGFTMVLLFKLLSPRKLLKVN</sequence>
<keyword evidence="2" id="KW-0813">Transport</keyword>
<dbReference type="InterPro" id="IPR052454">
    <property type="entry name" value="TMX_domain-containing"/>
</dbReference>
<evidence type="ECO:0000256" key="4">
    <source>
        <dbReference type="ARBA" id="ARBA00022824"/>
    </source>
</evidence>